<reference evidence="2" key="2">
    <citation type="submission" date="2018-10" db="UniProtKB">
        <authorList>
            <consortium name="EnsemblPlants"/>
        </authorList>
    </citation>
    <scope>IDENTIFICATION</scope>
</reference>
<organism evidence="2">
    <name type="scientific">Triticum aestivum</name>
    <name type="common">Wheat</name>
    <dbReference type="NCBI Taxonomy" id="4565"/>
    <lineage>
        <taxon>Eukaryota</taxon>
        <taxon>Viridiplantae</taxon>
        <taxon>Streptophyta</taxon>
        <taxon>Embryophyta</taxon>
        <taxon>Tracheophyta</taxon>
        <taxon>Spermatophyta</taxon>
        <taxon>Magnoliopsida</taxon>
        <taxon>Liliopsida</taxon>
        <taxon>Poales</taxon>
        <taxon>Poaceae</taxon>
        <taxon>BOP clade</taxon>
        <taxon>Pooideae</taxon>
        <taxon>Triticodae</taxon>
        <taxon>Triticeae</taxon>
        <taxon>Triticinae</taxon>
        <taxon>Triticum</taxon>
    </lineage>
</organism>
<feature type="region of interest" description="Disordered" evidence="1">
    <location>
        <begin position="1"/>
        <end position="30"/>
    </location>
</feature>
<evidence type="ECO:0000313" key="2">
    <source>
        <dbReference type="EnsemblPlants" id="TraesCS5A02G429700.1.cds1"/>
    </source>
</evidence>
<dbReference type="OMA" id="FIAYGHI"/>
<feature type="region of interest" description="Disordered" evidence="1">
    <location>
        <begin position="382"/>
        <end position="406"/>
    </location>
</feature>
<dbReference type="Gramene" id="TraesCS5A03G1015200.1">
    <property type="protein sequence ID" value="TraesCS5A03G1015200.1.CDS1"/>
    <property type="gene ID" value="TraesCS5A03G1015200"/>
</dbReference>
<dbReference type="Proteomes" id="UP000019116">
    <property type="component" value="Chromosome 5A"/>
</dbReference>
<sequence>MRHQELDQSQENEQSGGAERPGACSPVATRRRGGGDLYGEVAGGGGGVGLRGHGERLEVARLVLLVLHLEVHVEGVGGVAIGVHAVAGGAEAERRAVGEGAGVVHVLHQLALVLGVGVVHAPRPGQVLHALGRHQHGVLPVAGEVHGELGLAVEAEHAPVPLERARRHALDVLVQEPEQVHLHVLFGPERRAGVGRQPRQQAVVEALGEGVGGVLVAVRRPADLADDDGQVAVADGGERGHQRVEVGVEHVGVGVDAVDQRLGEAVEEGEVDGEVLAEVEAEVGVDVDGEGGAVVGQELHHLRHERGDVRPEAARRRHLVVGGRVVDVGVERHGGLDLAESGVVERVLDVLQRREGDLVEGAVVGRQEGFIAYGHIPANNTYGSYNRGGRHERERASSEQEEGGLT</sequence>
<protein>
    <submittedName>
        <fullName evidence="2">Uncharacterized protein</fullName>
    </submittedName>
</protein>
<feature type="compositionally biased region" description="Basic and acidic residues" evidence="1">
    <location>
        <begin position="389"/>
        <end position="398"/>
    </location>
</feature>
<name>A0A3B6KND0_WHEAT</name>
<keyword evidence="3" id="KW-1185">Reference proteome</keyword>
<evidence type="ECO:0000313" key="3">
    <source>
        <dbReference type="Proteomes" id="UP000019116"/>
    </source>
</evidence>
<reference evidence="2" key="1">
    <citation type="submission" date="2018-08" db="EMBL/GenBank/DDBJ databases">
        <authorList>
            <person name="Rossello M."/>
        </authorList>
    </citation>
    <scope>NUCLEOTIDE SEQUENCE [LARGE SCALE GENOMIC DNA]</scope>
    <source>
        <strain evidence="2">cv. Chinese Spring</strain>
    </source>
</reference>
<dbReference type="EnsemblPlants" id="TraesCS5A02G429700.1">
    <property type="protein sequence ID" value="TraesCS5A02G429700.1.cds1"/>
    <property type="gene ID" value="TraesCS5A02G429700"/>
</dbReference>
<evidence type="ECO:0000256" key="1">
    <source>
        <dbReference type="SAM" id="MobiDB-lite"/>
    </source>
</evidence>
<dbReference type="AlphaFoldDB" id="A0A3B6KND0"/>
<dbReference type="Gramene" id="TraesCS5A02G429700.1">
    <property type="protein sequence ID" value="TraesCS5A02G429700.1.cds1"/>
    <property type="gene ID" value="TraesCS5A02G429700"/>
</dbReference>
<accession>A0A3B6KND0</accession>
<proteinExistence type="predicted"/>